<dbReference type="EC" id="3.2.1.8" evidence="9"/>
<feature type="domain" description="GH10" evidence="11">
    <location>
        <begin position="42"/>
        <end position="403"/>
    </location>
</feature>
<keyword evidence="3" id="KW-0858">Xylan degradation</keyword>
<evidence type="ECO:0000313" key="13">
    <source>
        <dbReference type="Proteomes" id="UP000584642"/>
    </source>
</evidence>
<dbReference type="EMBL" id="JABFDB010000018">
    <property type="protein sequence ID" value="NYZ22418.1"/>
    <property type="molecule type" value="Genomic_DNA"/>
</dbReference>
<evidence type="ECO:0000256" key="8">
    <source>
        <dbReference type="ARBA" id="ARBA00023326"/>
    </source>
</evidence>
<comment type="caution">
    <text evidence="12">The sequence shown here is derived from an EMBL/GenBank/DDBJ whole genome shotgun (WGS) entry which is preliminary data.</text>
</comment>
<comment type="catalytic activity">
    <reaction evidence="1 9">
        <text>Endohydrolysis of (1-&gt;4)-beta-D-xylosidic linkages in xylans.</text>
        <dbReference type="EC" id="3.2.1.8"/>
    </reaction>
</comment>
<dbReference type="InterPro" id="IPR044846">
    <property type="entry name" value="GH10"/>
</dbReference>
<evidence type="ECO:0000256" key="10">
    <source>
        <dbReference type="SAM" id="SignalP"/>
    </source>
</evidence>
<dbReference type="InterPro" id="IPR017853">
    <property type="entry name" value="GH"/>
</dbReference>
<dbReference type="SUPFAM" id="SSF51445">
    <property type="entry name" value="(Trans)glycosidases"/>
    <property type="match status" value="1"/>
</dbReference>
<evidence type="ECO:0000256" key="1">
    <source>
        <dbReference type="ARBA" id="ARBA00000681"/>
    </source>
</evidence>
<dbReference type="Pfam" id="PF00331">
    <property type="entry name" value="Glyco_hydro_10"/>
    <property type="match status" value="1"/>
</dbReference>
<reference evidence="12 13" key="1">
    <citation type="submission" date="2020-05" db="EMBL/GenBank/DDBJ databases">
        <title>Azospirillum oleiclasticum sp. nov, a nitrogen-fixing and heavy crude oil-emulsifying bacterium isolated from the crude oil of Yumen Oilfield.</title>
        <authorList>
            <person name="Wu D."/>
            <person name="Cai M."/>
            <person name="Zhang X."/>
        </authorList>
    </citation>
    <scope>NUCLEOTIDE SEQUENCE [LARGE SCALE GENOMIC DNA]</scope>
    <source>
        <strain evidence="12 13">ROY-1-1-2</strain>
    </source>
</reference>
<dbReference type="SMART" id="SM00633">
    <property type="entry name" value="Glyco_10"/>
    <property type="match status" value="1"/>
</dbReference>
<dbReference type="GO" id="GO:0016787">
    <property type="term" value="F:hydrolase activity"/>
    <property type="evidence" value="ECO:0007669"/>
    <property type="project" value="UniProtKB-KW"/>
</dbReference>
<feature type="signal peptide" evidence="10">
    <location>
        <begin position="1"/>
        <end position="21"/>
    </location>
</feature>
<protein>
    <recommendedName>
        <fullName evidence="9">Beta-xylanase</fullName>
        <ecNumber evidence="9">3.2.1.8</ecNumber>
    </recommendedName>
</protein>
<dbReference type="PANTHER" id="PTHR31490">
    <property type="entry name" value="GLYCOSYL HYDROLASE"/>
    <property type="match status" value="1"/>
</dbReference>
<keyword evidence="5 9" id="KW-0378">Hydrolase</keyword>
<dbReference type="PROSITE" id="PS51760">
    <property type="entry name" value="GH10_2"/>
    <property type="match status" value="1"/>
</dbReference>
<dbReference type="RefSeq" id="WP_180284198.1">
    <property type="nucleotide sequence ID" value="NZ_JABFDB010000018.1"/>
</dbReference>
<organism evidence="12 13">
    <name type="scientific">Azospirillum oleiclasticum</name>
    <dbReference type="NCBI Taxonomy" id="2735135"/>
    <lineage>
        <taxon>Bacteria</taxon>
        <taxon>Pseudomonadati</taxon>
        <taxon>Pseudomonadota</taxon>
        <taxon>Alphaproteobacteria</taxon>
        <taxon>Rhodospirillales</taxon>
        <taxon>Azospirillaceae</taxon>
        <taxon>Azospirillum</taxon>
    </lineage>
</organism>
<feature type="chain" id="PRO_5045264612" description="Beta-xylanase" evidence="10">
    <location>
        <begin position="22"/>
        <end position="410"/>
    </location>
</feature>
<dbReference type="PROSITE" id="PS51318">
    <property type="entry name" value="TAT"/>
    <property type="match status" value="1"/>
</dbReference>
<evidence type="ECO:0000256" key="2">
    <source>
        <dbReference type="ARBA" id="ARBA00007495"/>
    </source>
</evidence>
<keyword evidence="6 9" id="KW-0119">Carbohydrate metabolism</keyword>
<evidence type="ECO:0000313" key="12">
    <source>
        <dbReference type="EMBL" id="NYZ22418.1"/>
    </source>
</evidence>
<dbReference type="PANTHER" id="PTHR31490:SF88">
    <property type="entry name" value="BETA-XYLANASE"/>
    <property type="match status" value="1"/>
</dbReference>
<keyword evidence="4 10" id="KW-0732">Signal</keyword>
<evidence type="ECO:0000259" key="11">
    <source>
        <dbReference type="PROSITE" id="PS51760"/>
    </source>
</evidence>
<dbReference type="InterPro" id="IPR006311">
    <property type="entry name" value="TAT_signal"/>
</dbReference>
<dbReference type="InterPro" id="IPR001000">
    <property type="entry name" value="GH10_dom"/>
</dbReference>
<keyword evidence="13" id="KW-1185">Reference proteome</keyword>
<evidence type="ECO:0000256" key="6">
    <source>
        <dbReference type="ARBA" id="ARBA00023277"/>
    </source>
</evidence>
<evidence type="ECO:0000256" key="3">
    <source>
        <dbReference type="ARBA" id="ARBA00022651"/>
    </source>
</evidence>
<proteinExistence type="inferred from homology"/>
<dbReference type="Proteomes" id="UP000584642">
    <property type="component" value="Unassembled WGS sequence"/>
</dbReference>
<evidence type="ECO:0000256" key="9">
    <source>
        <dbReference type="RuleBase" id="RU361174"/>
    </source>
</evidence>
<dbReference type="Gene3D" id="3.20.20.80">
    <property type="entry name" value="Glycosidases"/>
    <property type="match status" value="1"/>
</dbReference>
<gene>
    <name evidence="12" type="ORF">HND93_22140</name>
</gene>
<evidence type="ECO:0000256" key="5">
    <source>
        <dbReference type="ARBA" id="ARBA00022801"/>
    </source>
</evidence>
<keyword evidence="7 9" id="KW-0326">Glycosidase</keyword>
<name>A0ABX2TGY9_9PROT</name>
<evidence type="ECO:0000256" key="7">
    <source>
        <dbReference type="ARBA" id="ARBA00023295"/>
    </source>
</evidence>
<sequence length="410" mass="46084">MTNPITRRAVLLRTAAAAALAGCGATLDPAVRPAAAGGSAARPAAGSLREACRRRGILHGAARDHIVDPEDPALDRLMAAECDLLVPENGGKWAVFQPQEGRFDWRRFDAAVAEAERIGARPVWHCVLWQHMGMPDYMKLPARRQAELGVTETEYFSPRGTLSAENHWARFTGLVDAVKRRYGDRFYRIDVMNEAFFWETPSSHPHEQDEHGFRKGMWWQVAGGAKGPEWLDPFFRHVRTVFPSAKLVINDFGLEIAEGWQQRKRAYMLRWLEGAVARGVPVDGLGLQSHLMAGKPYDHQGMVRFLKAVDRLGLPVHVTELDVDEQHLPASWSRAQKDGAIAWTAAQYLRDLVQHSRLAEVTWWHLRSDLNYIARRDPQARPQPSPYDARSQRLPLYQAAVEALGEGRSG</sequence>
<keyword evidence="8 9" id="KW-0624">Polysaccharide degradation</keyword>
<dbReference type="PRINTS" id="PR00134">
    <property type="entry name" value="GLHYDRLASE10"/>
</dbReference>
<comment type="similarity">
    <text evidence="2 9">Belongs to the glycosyl hydrolase 10 (cellulase F) family.</text>
</comment>
<evidence type="ECO:0000256" key="4">
    <source>
        <dbReference type="ARBA" id="ARBA00022729"/>
    </source>
</evidence>
<accession>A0ABX2TGY9</accession>